<sequence>MINPTCFKEVILNENYAKTALQEAKYPLDEYGNEYNLEIPADIAGKEKDYFPLGYPITNDRWVIIPEVNGKKIISDQLLPKVQATNITGILYREDKNYRVYVTNLKSTRLSRSAVQGYMILAINKVVHGVNAKPLNKQLPKISHQLSWSLIGIVNYILLAIVYCLYKFLFQATK</sequence>
<organism evidence="2 3">
    <name type="scientific">Trichonephila clavata</name>
    <name type="common">Joro spider</name>
    <name type="synonym">Nephila clavata</name>
    <dbReference type="NCBI Taxonomy" id="2740835"/>
    <lineage>
        <taxon>Eukaryota</taxon>
        <taxon>Metazoa</taxon>
        <taxon>Ecdysozoa</taxon>
        <taxon>Arthropoda</taxon>
        <taxon>Chelicerata</taxon>
        <taxon>Arachnida</taxon>
        <taxon>Araneae</taxon>
        <taxon>Araneomorphae</taxon>
        <taxon>Entelegynae</taxon>
        <taxon>Araneoidea</taxon>
        <taxon>Nephilidae</taxon>
        <taxon>Trichonephila</taxon>
    </lineage>
</organism>
<evidence type="ECO:0000256" key="1">
    <source>
        <dbReference type="SAM" id="Phobius"/>
    </source>
</evidence>
<keyword evidence="1" id="KW-1133">Transmembrane helix</keyword>
<keyword evidence="1" id="KW-0472">Membrane</keyword>
<feature type="transmembrane region" description="Helical" evidence="1">
    <location>
        <begin position="146"/>
        <end position="166"/>
    </location>
</feature>
<keyword evidence="1" id="KW-0812">Transmembrane</keyword>
<evidence type="ECO:0000313" key="2">
    <source>
        <dbReference type="EMBL" id="GFR15162.1"/>
    </source>
</evidence>
<protein>
    <submittedName>
        <fullName evidence="2">Uncharacterized protein</fullName>
    </submittedName>
</protein>
<dbReference type="Proteomes" id="UP000887116">
    <property type="component" value="Unassembled WGS sequence"/>
</dbReference>
<proteinExistence type="predicted"/>
<dbReference type="EMBL" id="BMAO01017364">
    <property type="protein sequence ID" value="GFR15162.1"/>
    <property type="molecule type" value="Genomic_DNA"/>
</dbReference>
<dbReference type="AlphaFoldDB" id="A0A8X6LNT9"/>
<comment type="caution">
    <text evidence="2">The sequence shown here is derived from an EMBL/GenBank/DDBJ whole genome shotgun (WGS) entry which is preliminary data.</text>
</comment>
<reference evidence="2" key="1">
    <citation type="submission" date="2020-07" db="EMBL/GenBank/DDBJ databases">
        <title>Multicomponent nature underlies the extraordinary mechanical properties of spider dragline silk.</title>
        <authorList>
            <person name="Kono N."/>
            <person name="Nakamura H."/>
            <person name="Mori M."/>
            <person name="Yoshida Y."/>
            <person name="Ohtoshi R."/>
            <person name="Malay A.D."/>
            <person name="Moran D.A.P."/>
            <person name="Tomita M."/>
            <person name="Numata K."/>
            <person name="Arakawa K."/>
        </authorList>
    </citation>
    <scope>NUCLEOTIDE SEQUENCE</scope>
</reference>
<accession>A0A8X6LNT9</accession>
<evidence type="ECO:0000313" key="3">
    <source>
        <dbReference type="Proteomes" id="UP000887116"/>
    </source>
</evidence>
<keyword evidence="3" id="KW-1185">Reference proteome</keyword>
<dbReference type="OrthoDB" id="6452710at2759"/>
<name>A0A8X6LNT9_TRICU</name>
<gene>
    <name evidence="2" type="primary">AVEN_275377_1</name>
    <name evidence="2" type="ORF">TNCT_284191</name>
</gene>